<evidence type="ECO:0000256" key="3">
    <source>
        <dbReference type="ARBA" id="ARBA00022630"/>
    </source>
</evidence>
<keyword evidence="3 5" id="KW-0285">Flavoprotein</keyword>
<dbReference type="InterPro" id="IPR006091">
    <property type="entry name" value="Acyl-CoA_Oxase/DH_mid-dom"/>
</dbReference>
<dbReference type="Pfam" id="PF00441">
    <property type="entry name" value="Acyl-CoA_dh_1"/>
    <property type="match status" value="1"/>
</dbReference>
<evidence type="ECO:0000313" key="9">
    <source>
        <dbReference type="EMBL" id="MFE9172237.1"/>
    </source>
</evidence>
<dbReference type="InterPro" id="IPR046373">
    <property type="entry name" value="Acyl-CoA_Oxase/DH_mid-dom_sf"/>
</dbReference>
<keyword evidence="5 9" id="KW-0560">Oxidoreductase</keyword>
<evidence type="ECO:0000256" key="5">
    <source>
        <dbReference type="RuleBase" id="RU362125"/>
    </source>
</evidence>
<feature type="domain" description="Acyl-CoA dehydrogenase/oxidase C-terminal" evidence="6">
    <location>
        <begin position="240"/>
        <end position="375"/>
    </location>
</feature>
<comment type="similarity">
    <text evidence="2 5">Belongs to the acyl-CoA dehydrogenase family.</text>
</comment>
<keyword evidence="10" id="KW-1185">Reference proteome</keyword>
<reference evidence="9 10" key="1">
    <citation type="submission" date="2024-10" db="EMBL/GenBank/DDBJ databases">
        <title>The Natural Products Discovery Center: Release of the First 8490 Sequenced Strains for Exploring Actinobacteria Biosynthetic Diversity.</title>
        <authorList>
            <person name="Kalkreuter E."/>
            <person name="Kautsar S.A."/>
            <person name="Yang D."/>
            <person name="Bader C.D."/>
            <person name="Teijaro C.N."/>
            <person name="Fluegel L."/>
            <person name="Davis C.M."/>
            <person name="Simpson J.R."/>
            <person name="Lauterbach L."/>
            <person name="Steele A.D."/>
            <person name="Gui C."/>
            <person name="Meng S."/>
            <person name="Li G."/>
            <person name="Viehrig K."/>
            <person name="Ye F."/>
            <person name="Su P."/>
            <person name="Kiefer A.F."/>
            <person name="Nichols A."/>
            <person name="Cepeda A.J."/>
            <person name="Yan W."/>
            <person name="Fan B."/>
            <person name="Jiang Y."/>
            <person name="Adhikari A."/>
            <person name="Zheng C.-J."/>
            <person name="Schuster L."/>
            <person name="Cowan T.M."/>
            <person name="Smanski M.J."/>
            <person name="Chevrette M.G."/>
            <person name="De Carvalho L.P.S."/>
            <person name="Shen B."/>
        </authorList>
    </citation>
    <scope>NUCLEOTIDE SEQUENCE [LARGE SCALE GENOMIC DNA]</scope>
    <source>
        <strain evidence="9 10">NPDC007147</strain>
    </source>
</reference>
<proteinExistence type="inferred from homology"/>
<dbReference type="InterPro" id="IPR037069">
    <property type="entry name" value="AcylCoA_DH/ox_N_sf"/>
</dbReference>
<sequence length="386" mass="40722">MSAFTETPPAPVTDERFEAVLRETVGPLADEVDRTGRFPGQGVRALAEAGLLGLLGSPEDGGGGGDLRQAAGVVERLAGACGSTAMVLLMHYAAVTVIDRYGPRDVRRAVAEGRHLSTLAFSERGSRSHFWAPCGTAAPGRPGTVRLDAEKSWVTSAGEADSYVWSSRPLRADGVMSLWLVPSGSTGLRVRGEYDGFGLRGNGSSPVTATGVTVPGTALLGGDGEGLDTALELVMPVFLVLSAAFCLGVTGTLLDLTAEHLRGSRLEHLEQSLAQQPTARQGYARLRLRTDAARAFLDDTLTALTTDRPDARLRVLQVKALAAETAAEVADGAMRLCGGAAFRRELGVERRFRDALAARVMAPTTEVLHDFCGRAGLGLPLFEEAR</sequence>
<dbReference type="RefSeq" id="WP_388349681.1">
    <property type="nucleotide sequence ID" value="NZ_JBIAFJ010000021.1"/>
</dbReference>
<dbReference type="Gene3D" id="1.10.540.10">
    <property type="entry name" value="Acyl-CoA dehydrogenase/oxidase, N-terminal domain"/>
    <property type="match status" value="1"/>
</dbReference>
<dbReference type="EC" id="1.-.-.-" evidence="9"/>
<dbReference type="PIRSF" id="PIRSF016578">
    <property type="entry name" value="HsaA"/>
    <property type="match status" value="1"/>
</dbReference>
<evidence type="ECO:0000259" key="8">
    <source>
        <dbReference type="Pfam" id="PF02771"/>
    </source>
</evidence>
<dbReference type="InterPro" id="IPR009100">
    <property type="entry name" value="AcylCoA_DH/oxidase_NM_dom_sf"/>
</dbReference>
<dbReference type="GO" id="GO:0016491">
    <property type="term" value="F:oxidoreductase activity"/>
    <property type="evidence" value="ECO:0007669"/>
    <property type="project" value="UniProtKB-KW"/>
</dbReference>
<evidence type="ECO:0000256" key="2">
    <source>
        <dbReference type="ARBA" id="ARBA00009347"/>
    </source>
</evidence>
<evidence type="ECO:0000256" key="4">
    <source>
        <dbReference type="ARBA" id="ARBA00022827"/>
    </source>
</evidence>
<dbReference type="InterPro" id="IPR009075">
    <property type="entry name" value="AcylCo_DH/oxidase_C"/>
</dbReference>
<gene>
    <name evidence="9" type="ORF">ACFYNZ_22625</name>
</gene>
<comment type="caution">
    <text evidence="9">The sequence shown here is derived from an EMBL/GenBank/DDBJ whole genome shotgun (WGS) entry which is preliminary data.</text>
</comment>
<dbReference type="InterPro" id="IPR013786">
    <property type="entry name" value="AcylCoA_DH/ox_N"/>
</dbReference>
<dbReference type="EMBL" id="JBIAFJ010000021">
    <property type="protein sequence ID" value="MFE9172237.1"/>
    <property type="molecule type" value="Genomic_DNA"/>
</dbReference>
<name>A0ABW6KWG7_9ACTN</name>
<dbReference type="Pfam" id="PF02770">
    <property type="entry name" value="Acyl-CoA_dh_M"/>
    <property type="match status" value="1"/>
</dbReference>
<dbReference type="PANTHER" id="PTHR43831">
    <property type="entry name" value="ISOBUTYRYL-COA DEHYDROGENASE"/>
    <property type="match status" value="1"/>
</dbReference>
<feature type="domain" description="Acyl-CoA dehydrogenase/oxidase N-terminal" evidence="8">
    <location>
        <begin position="16"/>
        <end position="109"/>
    </location>
</feature>
<accession>A0ABW6KWG7</accession>
<keyword evidence="4 5" id="KW-0274">FAD</keyword>
<evidence type="ECO:0000259" key="6">
    <source>
        <dbReference type="Pfam" id="PF00441"/>
    </source>
</evidence>
<evidence type="ECO:0000259" key="7">
    <source>
        <dbReference type="Pfam" id="PF02770"/>
    </source>
</evidence>
<dbReference type="Gene3D" id="1.20.140.10">
    <property type="entry name" value="Butyryl-CoA Dehydrogenase, subunit A, domain 3"/>
    <property type="match status" value="1"/>
</dbReference>
<evidence type="ECO:0000256" key="1">
    <source>
        <dbReference type="ARBA" id="ARBA00001974"/>
    </source>
</evidence>
<dbReference type="Pfam" id="PF02771">
    <property type="entry name" value="Acyl-CoA_dh_N"/>
    <property type="match status" value="1"/>
</dbReference>
<organism evidence="9 10">
    <name type="scientific">Streptomyces kebangsaanensis</name>
    <dbReference type="NCBI Taxonomy" id="864058"/>
    <lineage>
        <taxon>Bacteria</taxon>
        <taxon>Bacillati</taxon>
        <taxon>Actinomycetota</taxon>
        <taxon>Actinomycetes</taxon>
        <taxon>Kitasatosporales</taxon>
        <taxon>Streptomycetaceae</taxon>
        <taxon>Streptomyces</taxon>
    </lineage>
</organism>
<comment type="cofactor">
    <cofactor evidence="1 5">
        <name>FAD</name>
        <dbReference type="ChEBI" id="CHEBI:57692"/>
    </cofactor>
</comment>
<dbReference type="Proteomes" id="UP001601197">
    <property type="component" value="Unassembled WGS sequence"/>
</dbReference>
<dbReference type="InterPro" id="IPR036250">
    <property type="entry name" value="AcylCo_DH-like_C"/>
</dbReference>
<dbReference type="Gene3D" id="2.40.110.10">
    <property type="entry name" value="Butyryl-CoA Dehydrogenase, subunit A, domain 2"/>
    <property type="match status" value="1"/>
</dbReference>
<protein>
    <submittedName>
        <fullName evidence="9">Acyl-CoA dehydrogenase family protein</fullName>
        <ecNumber evidence="9">1.-.-.-</ecNumber>
    </submittedName>
</protein>
<evidence type="ECO:0000313" key="10">
    <source>
        <dbReference type="Proteomes" id="UP001601197"/>
    </source>
</evidence>
<dbReference type="InterPro" id="IPR052547">
    <property type="entry name" value="Mito_Isobutyryl-CoADH"/>
</dbReference>
<feature type="domain" description="Acyl-CoA oxidase/dehydrogenase middle" evidence="7">
    <location>
        <begin position="119"/>
        <end position="209"/>
    </location>
</feature>
<dbReference type="CDD" id="cd00567">
    <property type="entry name" value="ACAD"/>
    <property type="match status" value="1"/>
</dbReference>
<dbReference type="PANTHER" id="PTHR43831:SF1">
    <property type="entry name" value="ISOBUTYRYL-COA DEHYDROGENASE, MITOCHONDRIAL"/>
    <property type="match status" value="1"/>
</dbReference>
<dbReference type="SUPFAM" id="SSF47203">
    <property type="entry name" value="Acyl-CoA dehydrogenase C-terminal domain-like"/>
    <property type="match status" value="1"/>
</dbReference>
<dbReference type="SUPFAM" id="SSF56645">
    <property type="entry name" value="Acyl-CoA dehydrogenase NM domain-like"/>
    <property type="match status" value="1"/>
</dbReference>